<protein>
    <submittedName>
        <fullName evidence="1">Uncharacterized protein</fullName>
    </submittedName>
</protein>
<evidence type="ECO:0000313" key="1">
    <source>
        <dbReference type="EMBL" id="ELN6931522.1"/>
    </source>
</evidence>
<gene>
    <name evidence="1" type="ORF">RZY48_000898</name>
</gene>
<dbReference type="Proteomes" id="UP001253463">
    <property type="component" value="Unassembled WGS sequence"/>
</dbReference>
<name>A0AAI9G7N2_9VIBR</name>
<evidence type="ECO:0000313" key="2">
    <source>
        <dbReference type="Proteomes" id="UP001253463"/>
    </source>
</evidence>
<comment type="caution">
    <text evidence="1">The sequence shown here is derived from an EMBL/GenBank/DDBJ whole genome shotgun (WGS) entry which is preliminary data.</text>
</comment>
<dbReference type="AlphaFoldDB" id="A0AAI9G7N2"/>
<proteinExistence type="predicted"/>
<dbReference type="EMBL" id="ABNSCA010000002">
    <property type="protein sequence ID" value="ELN6931522.1"/>
    <property type="molecule type" value="Genomic_DNA"/>
</dbReference>
<reference evidence="1" key="1">
    <citation type="submission" date="2023-10" db="EMBL/GenBank/DDBJ databases">
        <authorList>
            <consortium name="PulseNet: The National Subtyping Network for Foodborne Disease Surveillance"/>
        </authorList>
    </citation>
    <scope>NUCLEOTIDE SEQUENCE</scope>
    <source>
        <strain evidence="1">PNUSAV004886</strain>
    </source>
</reference>
<accession>A0AAI9G7N2</accession>
<sequence>MMEPFYTELVGTERFFLDSLAVLTPEQAEKLQVRDWYFSFPLKSTSGESDDTNNCLDIKNKFSQGYTARNSSDYSAFLATISICHSWEIMSKLKPSKKSFLGESIINEALPSETPSDLAFIISDEQTIKANKMKFWSNMDNIVRFERVTDHQGVYFDDSDGYQKVTLVATGDYNADGIEDAIVIKENSVLTGSYVSTHGYVLTRDSENAPFKILTKW</sequence>
<organism evidence="1 2">
    <name type="scientific">Vibrio navarrensis</name>
    <dbReference type="NCBI Taxonomy" id="29495"/>
    <lineage>
        <taxon>Bacteria</taxon>
        <taxon>Pseudomonadati</taxon>
        <taxon>Pseudomonadota</taxon>
        <taxon>Gammaproteobacteria</taxon>
        <taxon>Vibrionales</taxon>
        <taxon>Vibrionaceae</taxon>
        <taxon>Vibrio</taxon>
    </lineage>
</organism>